<reference evidence="3" key="1">
    <citation type="submission" date="2023-07" db="EMBL/GenBank/DDBJ databases">
        <title>Sorghum-associated microbial communities from plants grown in Nebraska, USA.</title>
        <authorList>
            <person name="Schachtman D."/>
        </authorList>
    </citation>
    <scope>NUCLEOTIDE SEQUENCE</scope>
    <source>
        <strain evidence="3">DS3315</strain>
    </source>
</reference>
<proteinExistence type="inferred from homology"/>
<dbReference type="CDD" id="cd13578">
    <property type="entry name" value="PBP2_Bug27"/>
    <property type="match status" value="1"/>
</dbReference>
<dbReference type="Pfam" id="PF03401">
    <property type="entry name" value="TctC"/>
    <property type="match status" value="1"/>
</dbReference>
<dbReference type="AlphaFoldDB" id="A0AAW8ENN8"/>
<accession>A0AAW8ENN8</accession>
<keyword evidence="3" id="KW-0675">Receptor</keyword>
<dbReference type="EMBL" id="JAUSRV010000019">
    <property type="protein sequence ID" value="MDP9974673.1"/>
    <property type="molecule type" value="Genomic_DNA"/>
</dbReference>
<evidence type="ECO:0000256" key="2">
    <source>
        <dbReference type="SAM" id="SignalP"/>
    </source>
</evidence>
<evidence type="ECO:0000313" key="4">
    <source>
        <dbReference type="Proteomes" id="UP001224845"/>
    </source>
</evidence>
<protein>
    <submittedName>
        <fullName evidence="3">Tripartite-type tricarboxylate transporter receptor subunit TctC</fullName>
    </submittedName>
</protein>
<organism evidence="3 4">
    <name type="scientific">Variovorax paradoxus</name>
    <dbReference type="NCBI Taxonomy" id="34073"/>
    <lineage>
        <taxon>Bacteria</taxon>
        <taxon>Pseudomonadati</taxon>
        <taxon>Pseudomonadota</taxon>
        <taxon>Betaproteobacteria</taxon>
        <taxon>Burkholderiales</taxon>
        <taxon>Comamonadaceae</taxon>
        <taxon>Variovorax</taxon>
    </lineage>
</organism>
<dbReference type="RefSeq" id="WP_307596700.1">
    <property type="nucleotide sequence ID" value="NZ_JAUSRV010000019.1"/>
</dbReference>
<comment type="similarity">
    <text evidence="1">Belongs to the UPF0065 (bug) family.</text>
</comment>
<dbReference type="SUPFAM" id="SSF53850">
    <property type="entry name" value="Periplasmic binding protein-like II"/>
    <property type="match status" value="1"/>
</dbReference>
<feature type="chain" id="PRO_5043398402" evidence="2">
    <location>
        <begin position="46"/>
        <end position="351"/>
    </location>
</feature>
<dbReference type="Gene3D" id="3.40.190.10">
    <property type="entry name" value="Periplasmic binding protein-like II"/>
    <property type="match status" value="1"/>
</dbReference>
<name>A0AAW8ENN8_VARPD</name>
<feature type="signal peptide" evidence="2">
    <location>
        <begin position="1"/>
        <end position="45"/>
    </location>
</feature>
<dbReference type="InterPro" id="IPR005064">
    <property type="entry name" value="BUG"/>
</dbReference>
<dbReference type="PANTHER" id="PTHR42928">
    <property type="entry name" value="TRICARBOXYLATE-BINDING PROTEIN"/>
    <property type="match status" value="1"/>
</dbReference>
<dbReference type="PIRSF" id="PIRSF017082">
    <property type="entry name" value="YflP"/>
    <property type="match status" value="1"/>
</dbReference>
<dbReference type="PANTHER" id="PTHR42928:SF5">
    <property type="entry name" value="BLR1237 PROTEIN"/>
    <property type="match status" value="1"/>
</dbReference>
<sequence>MNGVIAINSLIEFKETKMVFHKDKRIVLRLALACALLPAFGGAQAQSAPAAAYPSKPIKFIVPVPAGGAADVMARMIATHLQTAWGQAVVVDNKPGAGSSVGMAVVAKAAPDGYTIGMGNVAANAINPAVRPEAFPYDPVKDFAAVTMVGITPLILVVNPQKVPARTLPEFLAYLKAHPGQLSYGSSGAGSALHVGMELFLQKTGTSMVHVGYKGSAPMLTDLLGGQVDAAMDAAATSWPQVQSGKLRALGVSTAQRVFFAPELPPIAESVKGFEMNPWHGVMAPAGTPPAIVDKLAAEIQAFLRLPDTEAKLRERGVVRVGSSPAEFAKSLRDEAAFYKKLAADAGIKAE</sequence>
<gene>
    <name evidence="3" type="ORF">J2W39_005943</name>
</gene>
<evidence type="ECO:0000256" key="1">
    <source>
        <dbReference type="ARBA" id="ARBA00006987"/>
    </source>
</evidence>
<dbReference type="InterPro" id="IPR042100">
    <property type="entry name" value="Bug_dom1"/>
</dbReference>
<evidence type="ECO:0000313" key="3">
    <source>
        <dbReference type="EMBL" id="MDP9974673.1"/>
    </source>
</evidence>
<dbReference type="Gene3D" id="3.40.190.150">
    <property type="entry name" value="Bordetella uptake gene, domain 1"/>
    <property type="match status" value="1"/>
</dbReference>
<keyword evidence="2" id="KW-0732">Signal</keyword>
<dbReference type="Proteomes" id="UP001224845">
    <property type="component" value="Unassembled WGS sequence"/>
</dbReference>
<comment type="caution">
    <text evidence="3">The sequence shown here is derived from an EMBL/GenBank/DDBJ whole genome shotgun (WGS) entry which is preliminary data.</text>
</comment>